<protein>
    <recommendedName>
        <fullName evidence="3">DUF2187 domain-containing protein</fullName>
    </recommendedName>
</protein>
<reference evidence="1" key="1">
    <citation type="submission" date="2022-12" db="EMBL/GenBank/DDBJ databases">
        <title>Peptostreptococcus.</title>
        <authorList>
            <person name="Lee S.H."/>
        </authorList>
    </citation>
    <scope>NUCLEOTIDE SEQUENCE</scope>
    <source>
        <strain evidence="1">CBA3647</strain>
    </source>
</reference>
<dbReference type="Proteomes" id="UP001164187">
    <property type="component" value="Chromosome"/>
</dbReference>
<evidence type="ECO:0000313" key="1">
    <source>
        <dbReference type="EMBL" id="WAW14462.1"/>
    </source>
</evidence>
<evidence type="ECO:0000313" key="2">
    <source>
        <dbReference type="Proteomes" id="UP001164187"/>
    </source>
</evidence>
<organism evidence="1 2">
    <name type="scientific">Peptostreptococcus equinus</name>
    <dbReference type="NCBI Taxonomy" id="3003601"/>
    <lineage>
        <taxon>Bacteria</taxon>
        <taxon>Bacillati</taxon>
        <taxon>Bacillota</taxon>
        <taxon>Clostridia</taxon>
        <taxon>Peptostreptococcales</taxon>
        <taxon>Peptostreptococcaceae</taxon>
        <taxon>Peptostreptococcus</taxon>
    </lineage>
</organism>
<keyword evidence="2" id="KW-1185">Reference proteome</keyword>
<accession>A0ABY7JR94</accession>
<proteinExistence type="predicted"/>
<name>A0ABY7JR94_9FIRM</name>
<sequence length="53" mass="6207">MENNNYRVGDLVTILTTGEKAKIKQIQMTSTSYKYYLEGMENPFKEEEIAKEE</sequence>
<dbReference type="RefSeq" id="WP_269311141.1">
    <property type="nucleotide sequence ID" value="NZ_CP114052.1"/>
</dbReference>
<gene>
    <name evidence="1" type="ORF">O0R46_07625</name>
</gene>
<dbReference type="EMBL" id="CP114052">
    <property type="protein sequence ID" value="WAW14462.1"/>
    <property type="molecule type" value="Genomic_DNA"/>
</dbReference>
<evidence type="ECO:0008006" key="3">
    <source>
        <dbReference type="Google" id="ProtNLM"/>
    </source>
</evidence>